<dbReference type="AlphaFoldDB" id="A0AA38CLF2"/>
<dbReference type="Pfam" id="PF21357">
    <property type="entry name" value="EIF3E_C"/>
    <property type="match status" value="1"/>
</dbReference>
<keyword evidence="2" id="KW-0396">Initiation factor</keyword>
<evidence type="ECO:0000313" key="6">
    <source>
        <dbReference type="Proteomes" id="UP000824469"/>
    </source>
</evidence>
<evidence type="ECO:0000256" key="3">
    <source>
        <dbReference type="ARBA" id="ARBA00022917"/>
    </source>
</evidence>
<sequence length="82" mass="9111">MLADKLNMSYEEAERWIVNLVKNAKLDAMIDSTSETVVMGTNHTSVYEQIIESTKQLSMRTYVLLNNVASAAVPTAQASSMR</sequence>
<dbReference type="Proteomes" id="UP000824469">
    <property type="component" value="Unassembled WGS sequence"/>
</dbReference>
<evidence type="ECO:0000256" key="2">
    <source>
        <dbReference type="ARBA" id="ARBA00022540"/>
    </source>
</evidence>
<name>A0AA38CLF2_TAXCH</name>
<evidence type="ECO:0000313" key="5">
    <source>
        <dbReference type="EMBL" id="KAH9301018.1"/>
    </source>
</evidence>
<dbReference type="InterPro" id="IPR000717">
    <property type="entry name" value="PCI_dom"/>
</dbReference>
<gene>
    <name evidence="5" type="ORF">KI387_012601</name>
</gene>
<dbReference type="GO" id="GO:0005852">
    <property type="term" value="C:eukaryotic translation initiation factor 3 complex"/>
    <property type="evidence" value="ECO:0007669"/>
    <property type="project" value="InterPro"/>
</dbReference>
<dbReference type="SUPFAM" id="SSF46785">
    <property type="entry name" value="Winged helix' DNA-binding domain"/>
    <property type="match status" value="1"/>
</dbReference>
<dbReference type="PANTHER" id="PTHR10317">
    <property type="entry name" value="EUKARYOTIC TRANSLATION INITIATION FACTOR 3 SUBUNIT E"/>
    <property type="match status" value="1"/>
</dbReference>
<proteinExistence type="predicted"/>
<dbReference type="EMBL" id="JAHRHJ020000009">
    <property type="protein sequence ID" value="KAH9301018.1"/>
    <property type="molecule type" value="Genomic_DNA"/>
</dbReference>
<protein>
    <recommendedName>
        <fullName evidence="4">PCI domain-containing protein</fullName>
    </recommendedName>
</protein>
<dbReference type="InterPro" id="IPR016650">
    <property type="entry name" value="eIF3e"/>
</dbReference>
<feature type="non-terminal residue" evidence="5">
    <location>
        <position position="1"/>
    </location>
</feature>
<feature type="non-terminal residue" evidence="5">
    <location>
        <position position="82"/>
    </location>
</feature>
<keyword evidence="1" id="KW-0963">Cytoplasm</keyword>
<feature type="domain" description="PCI" evidence="4">
    <location>
        <begin position="1"/>
        <end position="40"/>
    </location>
</feature>
<accession>A0AA38CLF2</accession>
<dbReference type="OMA" id="ELWIMNK"/>
<evidence type="ECO:0000259" key="4">
    <source>
        <dbReference type="Pfam" id="PF01399"/>
    </source>
</evidence>
<dbReference type="GO" id="GO:0003743">
    <property type="term" value="F:translation initiation factor activity"/>
    <property type="evidence" value="ECO:0007669"/>
    <property type="project" value="UniProtKB-KW"/>
</dbReference>
<organism evidence="5 6">
    <name type="scientific">Taxus chinensis</name>
    <name type="common">Chinese yew</name>
    <name type="synonym">Taxus wallichiana var. chinensis</name>
    <dbReference type="NCBI Taxonomy" id="29808"/>
    <lineage>
        <taxon>Eukaryota</taxon>
        <taxon>Viridiplantae</taxon>
        <taxon>Streptophyta</taxon>
        <taxon>Embryophyta</taxon>
        <taxon>Tracheophyta</taxon>
        <taxon>Spermatophyta</taxon>
        <taxon>Pinopsida</taxon>
        <taxon>Pinidae</taxon>
        <taxon>Conifers II</taxon>
        <taxon>Cupressales</taxon>
        <taxon>Taxaceae</taxon>
        <taxon>Taxus</taxon>
    </lineage>
</organism>
<keyword evidence="6" id="KW-1185">Reference proteome</keyword>
<reference evidence="5 6" key="1">
    <citation type="journal article" date="2021" name="Nat. Plants">
        <title>The Taxus genome provides insights into paclitaxel biosynthesis.</title>
        <authorList>
            <person name="Xiong X."/>
            <person name="Gou J."/>
            <person name="Liao Q."/>
            <person name="Li Y."/>
            <person name="Zhou Q."/>
            <person name="Bi G."/>
            <person name="Li C."/>
            <person name="Du R."/>
            <person name="Wang X."/>
            <person name="Sun T."/>
            <person name="Guo L."/>
            <person name="Liang H."/>
            <person name="Lu P."/>
            <person name="Wu Y."/>
            <person name="Zhang Z."/>
            <person name="Ro D.K."/>
            <person name="Shang Y."/>
            <person name="Huang S."/>
            <person name="Yan J."/>
        </authorList>
    </citation>
    <scope>NUCLEOTIDE SEQUENCE [LARGE SCALE GENOMIC DNA]</scope>
    <source>
        <strain evidence="5">Ta-2019</strain>
    </source>
</reference>
<evidence type="ECO:0000256" key="1">
    <source>
        <dbReference type="ARBA" id="ARBA00022490"/>
    </source>
</evidence>
<dbReference type="Pfam" id="PF01399">
    <property type="entry name" value="PCI"/>
    <property type="match status" value="1"/>
</dbReference>
<comment type="caution">
    <text evidence="5">The sequence shown here is derived from an EMBL/GenBank/DDBJ whole genome shotgun (WGS) entry which is preliminary data.</text>
</comment>
<dbReference type="InterPro" id="IPR036390">
    <property type="entry name" value="WH_DNA-bd_sf"/>
</dbReference>
<keyword evidence="3" id="KW-0648">Protein biosynthesis</keyword>